<comment type="similarity">
    <text evidence="1">Belongs to the jacalin lectin family.</text>
</comment>
<gene>
    <name evidence="8" type="ORF">F2Q68_00018169</name>
</gene>
<feature type="compositionally biased region" description="Polar residues" evidence="5">
    <location>
        <begin position="257"/>
        <end position="272"/>
    </location>
</feature>
<dbReference type="Proteomes" id="UP000712281">
    <property type="component" value="Unassembled WGS sequence"/>
</dbReference>
<keyword evidence="3 4" id="KW-0694">RNA-binding</keyword>
<dbReference type="Pfam" id="PF01419">
    <property type="entry name" value="Jacalin"/>
    <property type="match status" value="1"/>
</dbReference>
<dbReference type="GO" id="GO:0003723">
    <property type="term" value="F:RNA binding"/>
    <property type="evidence" value="ECO:0007669"/>
    <property type="project" value="UniProtKB-UniRule"/>
</dbReference>
<dbReference type="InterPro" id="IPR036404">
    <property type="entry name" value="Jacalin-like_lectin_dom_sf"/>
</dbReference>
<accession>A0A8S9HDP5</accession>
<dbReference type="SMART" id="SM00360">
    <property type="entry name" value="RRM"/>
    <property type="match status" value="1"/>
</dbReference>
<evidence type="ECO:0000256" key="5">
    <source>
        <dbReference type="SAM" id="MobiDB-lite"/>
    </source>
</evidence>
<evidence type="ECO:0000313" key="8">
    <source>
        <dbReference type="EMBL" id="KAF2555104.1"/>
    </source>
</evidence>
<keyword evidence="2" id="KW-0430">Lectin</keyword>
<evidence type="ECO:0000259" key="7">
    <source>
        <dbReference type="PROSITE" id="PS51752"/>
    </source>
</evidence>
<name>A0A8S9HDP5_BRACR</name>
<feature type="region of interest" description="Disordered" evidence="5">
    <location>
        <begin position="255"/>
        <end position="304"/>
    </location>
</feature>
<organism evidence="8 9">
    <name type="scientific">Brassica cretica</name>
    <name type="common">Mustard</name>
    <dbReference type="NCBI Taxonomy" id="69181"/>
    <lineage>
        <taxon>Eukaryota</taxon>
        <taxon>Viridiplantae</taxon>
        <taxon>Streptophyta</taxon>
        <taxon>Embryophyta</taxon>
        <taxon>Tracheophyta</taxon>
        <taxon>Spermatophyta</taxon>
        <taxon>Magnoliopsida</taxon>
        <taxon>eudicotyledons</taxon>
        <taxon>Gunneridae</taxon>
        <taxon>Pentapetalae</taxon>
        <taxon>rosids</taxon>
        <taxon>malvids</taxon>
        <taxon>Brassicales</taxon>
        <taxon>Brassicaceae</taxon>
        <taxon>Brassiceae</taxon>
        <taxon>Brassica</taxon>
    </lineage>
</organism>
<protein>
    <recommendedName>
        <fullName evidence="10">RRM domain-containing protein</fullName>
    </recommendedName>
</protein>
<dbReference type="InterPro" id="IPR001229">
    <property type="entry name" value="Jacalin-like_lectin_dom"/>
</dbReference>
<evidence type="ECO:0000259" key="6">
    <source>
        <dbReference type="PROSITE" id="PS50102"/>
    </source>
</evidence>
<dbReference type="SUPFAM" id="SSF54928">
    <property type="entry name" value="RNA-binding domain, RBD"/>
    <property type="match status" value="1"/>
</dbReference>
<dbReference type="InterPro" id="IPR000504">
    <property type="entry name" value="RRM_dom"/>
</dbReference>
<dbReference type="InterPro" id="IPR012677">
    <property type="entry name" value="Nucleotide-bd_a/b_plait_sf"/>
</dbReference>
<dbReference type="InterPro" id="IPR035979">
    <property type="entry name" value="RBD_domain_sf"/>
</dbReference>
<proteinExistence type="inferred from homology"/>
<sequence length="521" mass="58599">MSQPNNNNGDDDKRYKKIFVGGLAWSVTTDVLRSFFQEKCGEVLEANVVSETLPDGNLKSKGYGFVTFRDVAAATRACQPPYPDIEGRRTNINLAYVNAKNNPNHSNQTGLLQQAGPLFRLLLGMLQLQLELVNLPIRILREEEPTSISLTLFYSYLLKISQLNLIRDLKIVGPFNQMAWHQYQNGWFNQVAWQQYPQFCTNPQFPLVYWDSYRGAYIQIPHHPCSSNMNWHQTHSVRPPGMSQPATEPRFEELPADTNQEAVSTADGVSNDNNEEVDTETDSGADQQNGKAQEGEISGQNNGIKQDVKDQEGEINGQDNGIKQDVKDEEGKIMIGEDENTKQGAGVTNQFCYGINVTLQIETGREEKSENTPQENGFDHEEKTQHMEVGLITPRMHGKYVLSDEYGLHSNRDQFHTIELNHPAEYICGISGLYNTSGDFYNIKQLTFTTNIKEYGPFGLASQGLYTLSSEKSFSFRLGESRQFGGFHGTYYSCGLLSIGAYFNPKTMSSPNSDSEIPKER</sequence>
<feature type="compositionally biased region" description="Acidic residues" evidence="5">
    <location>
        <begin position="273"/>
        <end position="283"/>
    </location>
</feature>
<feature type="domain" description="RRM" evidence="6">
    <location>
        <begin position="16"/>
        <end position="99"/>
    </location>
</feature>
<evidence type="ECO:0000256" key="4">
    <source>
        <dbReference type="PROSITE-ProRule" id="PRU00176"/>
    </source>
</evidence>
<dbReference type="PROSITE" id="PS50102">
    <property type="entry name" value="RRM"/>
    <property type="match status" value="1"/>
</dbReference>
<reference evidence="8" key="1">
    <citation type="submission" date="2019-12" db="EMBL/GenBank/DDBJ databases">
        <title>Genome sequencing and annotation of Brassica cretica.</title>
        <authorList>
            <person name="Studholme D.J."/>
            <person name="Sarris P.F."/>
        </authorList>
    </citation>
    <scope>NUCLEOTIDE SEQUENCE</scope>
    <source>
        <strain evidence="8">PFS-001/15</strain>
        <tissue evidence="8">Leaf</tissue>
    </source>
</reference>
<evidence type="ECO:0000313" key="9">
    <source>
        <dbReference type="Proteomes" id="UP000712281"/>
    </source>
</evidence>
<dbReference type="AlphaFoldDB" id="A0A8S9HDP5"/>
<evidence type="ECO:0008006" key="10">
    <source>
        <dbReference type="Google" id="ProtNLM"/>
    </source>
</evidence>
<dbReference type="SUPFAM" id="SSF51101">
    <property type="entry name" value="Mannose-binding lectins"/>
    <property type="match status" value="1"/>
</dbReference>
<evidence type="ECO:0000256" key="3">
    <source>
        <dbReference type="ARBA" id="ARBA00022884"/>
    </source>
</evidence>
<evidence type="ECO:0000256" key="1">
    <source>
        <dbReference type="ARBA" id="ARBA00006568"/>
    </source>
</evidence>
<dbReference type="Pfam" id="PF00076">
    <property type="entry name" value="RRM_1"/>
    <property type="match status" value="1"/>
</dbReference>
<evidence type="ECO:0000256" key="2">
    <source>
        <dbReference type="ARBA" id="ARBA00022734"/>
    </source>
</evidence>
<dbReference type="PROSITE" id="PS51752">
    <property type="entry name" value="JACALIN_LECTIN"/>
    <property type="match status" value="1"/>
</dbReference>
<dbReference type="EMBL" id="QGKW02001940">
    <property type="protein sequence ID" value="KAF2555104.1"/>
    <property type="molecule type" value="Genomic_DNA"/>
</dbReference>
<dbReference type="PANTHER" id="PTHR11176">
    <property type="entry name" value="BOULE-RELATED"/>
    <property type="match status" value="1"/>
</dbReference>
<dbReference type="SMART" id="SM00915">
    <property type="entry name" value="Jacalin"/>
    <property type="match status" value="1"/>
</dbReference>
<comment type="caution">
    <text evidence="8">The sequence shown here is derived from an EMBL/GenBank/DDBJ whole genome shotgun (WGS) entry which is preliminary data.</text>
</comment>
<dbReference type="Gene3D" id="3.30.70.330">
    <property type="match status" value="1"/>
</dbReference>
<feature type="domain" description="Jacalin-type lectin" evidence="7">
    <location>
        <begin position="360"/>
        <end position="505"/>
    </location>
</feature>
<dbReference type="GO" id="GO:0030246">
    <property type="term" value="F:carbohydrate binding"/>
    <property type="evidence" value="ECO:0007669"/>
    <property type="project" value="UniProtKB-KW"/>
</dbReference>
<dbReference type="Gene3D" id="2.100.10.30">
    <property type="entry name" value="Jacalin-like lectin domain"/>
    <property type="match status" value="1"/>
</dbReference>
<dbReference type="PANTHER" id="PTHR11176:SF22">
    <property type="entry name" value="RNA-BINDING PROTEIN 38-LIKE ISOFORM X1"/>
    <property type="match status" value="1"/>
</dbReference>